<accession>A0A6H5GBG1</accession>
<name>A0A6H5GBG1_9HEMI</name>
<evidence type="ECO:0000313" key="1">
    <source>
        <dbReference type="EMBL" id="CAA9999634.1"/>
    </source>
</evidence>
<protein>
    <submittedName>
        <fullName evidence="1">Uncharacterized protein</fullName>
    </submittedName>
</protein>
<gene>
    <name evidence="1" type="ORF">NTEN_LOCUS5917</name>
</gene>
<organism evidence="1 2">
    <name type="scientific">Nesidiocoris tenuis</name>
    <dbReference type="NCBI Taxonomy" id="355587"/>
    <lineage>
        <taxon>Eukaryota</taxon>
        <taxon>Metazoa</taxon>
        <taxon>Ecdysozoa</taxon>
        <taxon>Arthropoda</taxon>
        <taxon>Hexapoda</taxon>
        <taxon>Insecta</taxon>
        <taxon>Pterygota</taxon>
        <taxon>Neoptera</taxon>
        <taxon>Paraneoptera</taxon>
        <taxon>Hemiptera</taxon>
        <taxon>Heteroptera</taxon>
        <taxon>Panheteroptera</taxon>
        <taxon>Cimicomorpha</taxon>
        <taxon>Miridae</taxon>
        <taxon>Dicyphina</taxon>
        <taxon>Nesidiocoris</taxon>
    </lineage>
</organism>
<dbReference type="EMBL" id="CADCXU010009028">
    <property type="protein sequence ID" value="CAA9999634.1"/>
    <property type="molecule type" value="Genomic_DNA"/>
</dbReference>
<proteinExistence type="predicted"/>
<dbReference type="Proteomes" id="UP000479000">
    <property type="component" value="Unassembled WGS sequence"/>
</dbReference>
<keyword evidence="2" id="KW-1185">Reference proteome</keyword>
<sequence>MGLPGRHWTGMTCTDGRPRFVYVSDCLPISADSSRTGGIYQKFNFDWRYPTNSYRLSHFPRPFPKIRIFQGLFRKTTR</sequence>
<evidence type="ECO:0000313" key="2">
    <source>
        <dbReference type="Proteomes" id="UP000479000"/>
    </source>
</evidence>
<reference evidence="1 2" key="1">
    <citation type="submission" date="2020-02" db="EMBL/GenBank/DDBJ databases">
        <authorList>
            <person name="Ferguson B K."/>
        </authorList>
    </citation>
    <scope>NUCLEOTIDE SEQUENCE [LARGE SCALE GENOMIC DNA]</scope>
</reference>
<dbReference type="AlphaFoldDB" id="A0A6H5GBG1"/>